<dbReference type="InterPro" id="IPR013785">
    <property type="entry name" value="Aldolase_TIM"/>
</dbReference>
<dbReference type="Gene3D" id="3.20.20.70">
    <property type="entry name" value="Aldolase class I"/>
    <property type="match status" value="1"/>
</dbReference>
<organism evidence="2 3">
    <name type="scientific">Paenibacillus phytorum</name>
    <dbReference type="NCBI Taxonomy" id="2654977"/>
    <lineage>
        <taxon>Bacteria</taxon>
        <taxon>Bacillati</taxon>
        <taxon>Bacillota</taxon>
        <taxon>Bacilli</taxon>
        <taxon>Bacillales</taxon>
        <taxon>Paenibacillaceae</taxon>
        <taxon>Paenibacillus</taxon>
    </lineage>
</organism>
<protein>
    <recommendedName>
        <fullName evidence="1">Glycoside-hydrolase family GH114 TIM-barrel domain-containing protein</fullName>
    </recommendedName>
</protein>
<name>A0ABX1XP68_9BACL</name>
<dbReference type="PANTHER" id="PTHR35882">
    <property type="entry name" value="PELA"/>
    <property type="match status" value="1"/>
</dbReference>
<reference evidence="2 3" key="1">
    <citation type="submission" date="2019-10" db="EMBL/GenBank/DDBJ databases">
        <title>Description of Paenibacillus terrestris sp. nov.</title>
        <authorList>
            <person name="Carlier A."/>
            <person name="Qi S."/>
        </authorList>
    </citation>
    <scope>NUCLEOTIDE SEQUENCE [LARGE SCALE GENOMIC DNA]</scope>
    <source>
        <strain evidence="2 3">LMG 31458</strain>
    </source>
</reference>
<accession>A0ABX1XP68</accession>
<dbReference type="InterPro" id="IPR004352">
    <property type="entry name" value="GH114_TIM-barrel"/>
</dbReference>
<proteinExistence type="predicted"/>
<dbReference type="EMBL" id="WHOA01000014">
    <property type="protein sequence ID" value="NOU70327.1"/>
    <property type="molecule type" value="Genomic_DNA"/>
</dbReference>
<dbReference type="SUPFAM" id="SSF51445">
    <property type="entry name" value="(Trans)glycosidases"/>
    <property type="match status" value="1"/>
</dbReference>
<dbReference type="RefSeq" id="WP_171640691.1">
    <property type="nucleotide sequence ID" value="NZ_WHOA01000014.1"/>
</dbReference>
<dbReference type="InterPro" id="IPR017853">
    <property type="entry name" value="GH"/>
</dbReference>
<keyword evidence="3" id="KW-1185">Reference proteome</keyword>
<evidence type="ECO:0000313" key="3">
    <source>
        <dbReference type="Proteomes" id="UP000616779"/>
    </source>
</evidence>
<gene>
    <name evidence="2" type="ORF">GC098_02555</name>
</gene>
<evidence type="ECO:0000313" key="2">
    <source>
        <dbReference type="EMBL" id="NOU70327.1"/>
    </source>
</evidence>
<dbReference type="Proteomes" id="UP000616779">
    <property type="component" value="Unassembled WGS sequence"/>
</dbReference>
<comment type="caution">
    <text evidence="2">The sequence shown here is derived from an EMBL/GenBank/DDBJ whole genome shotgun (WGS) entry which is preliminary data.</text>
</comment>
<dbReference type="Pfam" id="PF03537">
    <property type="entry name" value="Glyco_hydro_114"/>
    <property type="match status" value="1"/>
</dbReference>
<sequence length="276" mass="32090">MKTSKVTAAIIVSMVFFSFPFKKQIQASKPFQNVKDYSLYYGAPTEQAIIQLKTKDLIIIEPQLFSKLQIQDIQTTGTMVIGYISVIETPAWNTLRVKELLSSDYLLKQGERIHFKQWDSYLMDLRQSHYRQLLLSEIKTSISDKGLDGMFLDTVGDIDDWIQDAATQTPTREAYRSFLQDVSGQYPKLSIIQNRGFDTLDYALPYIDGLLWEDWRANWKEDLWMKTRVDRLRKEQKKGLTVFSIHLNKESSPGREARKLKFLHIDAPDGYTKEVN</sequence>
<dbReference type="PANTHER" id="PTHR35882:SF2">
    <property type="entry name" value="PELA"/>
    <property type="match status" value="1"/>
</dbReference>
<evidence type="ECO:0000259" key="1">
    <source>
        <dbReference type="Pfam" id="PF03537"/>
    </source>
</evidence>
<feature type="domain" description="Glycoside-hydrolase family GH114 TIM-barrel" evidence="1">
    <location>
        <begin position="60"/>
        <end position="246"/>
    </location>
</feature>